<keyword evidence="4" id="KW-0676">Redox-active center</keyword>
<dbReference type="Proteomes" id="UP000307602">
    <property type="component" value="Unassembled WGS sequence"/>
</dbReference>
<dbReference type="Gene3D" id="3.40.30.10">
    <property type="entry name" value="Glutaredoxin"/>
    <property type="match status" value="1"/>
</dbReference>
<comment type="caution">
    <text evidence="6">The sequence shown here is derived from an EMBL/GenBank/DDBJ whole genome shotgun (WGS) entry which is preliminary data.</text>
</comment>
<dbReference type="PANTHER" id="PTHR42852">
    <property type="entry name" value="THIOL:DISULFIDE INTERCHANGE PROTEIN DSBE"/>
    <property type="match status" value="1"/>
</dbReference>
<dbReference type="AlphaFoldDB" id="A0A4S1E2N2"/>
<keyword evidence="7" id="KW-1185">Reference proteome</keyword>
<dbReference type="GO" id="GO:0016491">
    <property type="term" value="F:oxidoreductase activity"/>
    <property type="evidence" value="ECO:0007669"/>
    <property type="project" value="InterPro"/>
</dbReference>
<gene>
    <name evidence="6" type="ORF">EM932_01350</name>
</gene>
<evidence type="ECO:0000256" key="1">
    <source>
        <dbReference type="ARBA" id="ARBA00004196"/>
    </source>
</evidence>
<dbReference type="Pfam" id="PF00578">
    <property type="entry name" value="AhpC-TSA"/>
    <property type="match status" value="1"/>
</dbReference>
<protein>
    <submittedName>
        <fullName evidence="6">TlpA family protein disulfide reductase</fullName>
    </submittedName>
</protein>
<dbReference type="SUPFAM" id="SSF52833">
    <property type="entry name" value="Thioredoxin-like"/>
    <property type="match status" value="1"/>
</dbReference>
<dbReference type="CDD" id="cd02966">
    <property type="entry name" value="TlpA_like_family"/>
    <property type="match status" value="1"/>
</dbReference>
<dbReference type="GO" id="GO:0016209">
    <property type="term" value="F:antioxidant activity"/>
    <property type="evidence" value="ECO:0007669"/>
    <property type="project" value="InterPro"/>
</dbReference>
<evidence type="ECO:0000259" key="5">
    <source>
        <dbReference type="Pfam" id="PF00578"/>
    </source>
</evidence>
<keyword evidence="3" id="KW-1015">Disulfide bond</keyword>
<evidence type="ECO:0000313" key="7">
    <source>
        <dbReference type="Proteomes" id="UP000307602"/>
    </source>
</evidence>
<evidence type="ECO:0000256" key="2">
    <source>
        <dbReference type="ARBA" id="ARBA00022748"/>
    </source>
</evidence>
<comment type="subcellular location">
    <subcellularLocation>
        <location evidence="1">Cell envelope</location>
    </subcellularLocation>
</comment>
<name>A0A4S1E2N2_9FLAO</name>
<accession>A0A4S1E2N2</accession>
<evidence type="ECO:0000313" key="6">
    <source>
        <dbReference type="EMBL" id="TGV04897.1"/>
    </source>
</evidence>
<dbReference type="GO" id="GO:0017004">
    <property type="term" value="P:cytochrome complex assembly"/>
    <property type="evidence" value="ECO:0007669"/>
    <property type="project" value="UniProtKB-KW"/>
</dbReference>
<dbReference type="RefSeq" id="WP_135874886.1">
    <property type="nucleotide sequence ID" value="NZ_SRSO01000001.1"/>
</dbReference>
<dbReference type="InterPro" id="IPR036249">
    <property type="entry name" value="Thioredoxin-like_sf"/>
</dbReference>
<evidence type="ECO:0000256" key="4">
    <source>
        <dbReference type="ARBA" id="ARBA00023284"/>
    </source>
</evidence>
<dbReference type="EMBL" id="SRSO01000001">
    <property type="protein sequence ID" value="TGV04897.1"/>
    <property type="molecule type" value="Genomic_DNA"/>
</dbReference>
<dbReference type="GO" id="GO:0030313">
    <property type="term" value="C:cell envelope"/>
    <property type="evidence" value="ECO:0007669"/>
    <property type="project" value="UniProtKB-SubCell"/>
</dbReference>
<dbReference type="OrthoDB" id="1069091at2"/>
<dbReference type="InterPro" id="IPR000866">
    <property type="entry name" value="AhpC/TSA"/>
</dbReference>
<evidence type="ECO:0000256" key="3">
    <source>
        <dbReference type="ARBA" id="ARBA00023157"/>
    </source>
</evidence>
<feature type="domain" description="Alkyl hydroperoxide reductase subunit C/ Thiol specific antioxidant" evidence="5">
    <location>
        <begin position="4"/>
        <end position="52"/>
    </location>
</feature>
<keyword evidence="2" id="KW-0201">Cytochrome c-type biogenesis</keyword>
<dbReference type="PANTHER" id="PTHR42852:SF6">
    <property type="entry name" value="THIOL:DISULFIDE INTERCHANGE PROTEIN DSBE"/>
    <property type="match status" value="1"/>
</dbReference>
<dbReference type="InterPro" id="IPR050553">
    <property type="entry name" value="Thioredoxin_ResA/DsbE_sf"/>
</dbReference>
<proteinExistence type="predicted"/>
<sequence length="56" mass="6537">MKASTLKSLEGNDLKLSRIKGKYIFVDFWASWCRPCRASFPHLKELDKKLKALFGY</sequence>
<organism evidence="6 7">
    <name type="scientific">Flavivirga rizhaonensis</name>
    <dbReference type="NCBI Taxonomy" id="2559571"/>
    <lineage>
        <taxon>Bacteria</taxon>
        <taxon>Pseudomonadati</taxon>
        <taxon>Bacteroidota</taxon>
        <taxon>Flavobacteriia</taxon>
        <taxon>Flavobacteriales</taxon>
        <taxon>Flavobacteriaceae</taxon>
        <taxon>Flavivirga</taxon>
    </lineage>
</organism>
<reference evidence="6 7" key="1">
    <citation type="submission" date="2019-04" db="EMBL/GenBank/DDBJ databases">
        <authorList>
            <person name="Liu A."/>
        </authorList>
    </citation>
    <scope>NUCLEOTIDE SEQUENCE [LARGE SCALE GENOMIC DNA]</scope>
    <source>
        <strain evidence="6 7">RZ03</strain>
    </source>
</reference>